<accession>A0A1F5ICJ7</accession>
<organism evidence="1 2">
    <name type="scientific">Candidatus Curtissbacteria bacterium RIFCSPLOWO2_12_FULL_38_9</name>
    <dbReference type="NCBI Taxonomy" id="1797735"/>
    <lineage>
        <taxon>Bacteria</taxon>
        <taxon>Candidatus Curtissiibacteriota</taxon>
    </lineage>
</organism>
<dbReference type="EMBL" id="MFBY01000007">
    <property type="protein sequence ID" value="OGE14118.1"/>
    <property type="molecule type" value="Genomic_DNA"/>
</dbReference>
<reference evidence="1 2" key="1">
    <citation type="journal article" date="2016" name="Nat. Commun.">
        <title>Thousands of microbial genomes shed light on interconnected biogeochemical processes in an aquifer system.</title>
        <authorList>
            <person name="Anantharaman K."/>
            <person name="Brown C.T."/>
            <person name="Hug L.A."/>
            <person name="Sharon I."/>
            <person name="Castelle C.J."/>
            <person name="Probst A.J."/>
            <person name="Thomas B.C."/>
            <person name="Singh A."/>
            <person name="Wilkins M.J."/>
            <person name="Karaoz U."/>
            <person name="Brodie E.L."/>
            <person name="Williams K.H."/>
            <person name="Hubbard S.S."/>
            <person name="Banfield J.F."/>
        </authorList>
    </citation>
    <scope>NUCLEOTIDE SEQUENCE [LARGE SCALE GENOMIC DNA]</scope>
</reference>
<comment type="caution">
    <text evidence="1">The sequence shown here is derived from an EMBL/GenBank/DDBJ whole genome shotgun (WGS) entry which is preliminary data.</text>
</comment>
<evidence type="ECO:0000313" key="1">
    <source>
        <dbReference type="EMBL" id="OGE14118.1"/>
    </source>
</evidence>
<dbReference type="Proteomes" id="UP000177300">
    <property type="component" value="Unassembled WGS sequence"/>
</dbReference>
<protein>
    <submittedName>
        <fullName evidence="1">Uncharacterized protein</fullName>
    </submittedName>
</protein>
<dbReference type="AlphaFoldDB" id="A0A1F5ICJ7"/>
<evidence type="ECO:0000313" key="2">
    <source>
        <dbReference type="Proteomes" id="UP000177300"/>
    </source>
</evidence>
<proteinExistence type="predicted"/>
<sequence length="166" mass="19562">MSERDLPDREVLGEDLEWLDRIVRSGELLSVIWDSKSEDIPPNQAQYEHGVQLGHDQMVKYYGWYFLTEHFTDMPGGNISEEVARLKQGFKLWKQSVLFEEPNISERRQFIEDLTLFKLAKIARCESQKIPSSIKDESGEEMRRYWLYVREITTAAVETERRTIST</sequence>
<name>A0A1F5ICJ7_9BACT</name>
<gene>
    <name evidence="1" type="ORF">A3G14_01490</name>
</gene>